<comment type="caution">
    <text evidence="2">The sequence shown here is derived from an EMBL/GenBank/DDBJ whole genome shotgun (WGS) entry which is preliminary data.</text>
</comment>
<evidence type="ECO:0008006" key="4">
    <source>
        <dbReference type="Google" id="ProtNLM"/>
    </source>
</evidence>
<evidence type="ECO:0000313" key="2">
    <source>
        <dbReference type="EMBL" id="OZG55271.1"/>
    </source>
</evidence>
<keyword evidence="1" id="KW-0812">Transmembrane</keyword>
<organism evidence="2 3">
    <name type="scientific">Aeriscardovia aeriphila</name>
    <dbReference type="NCBI Taxonomy" id="218139"/>
    <lineage>
        <taxon>Bacteria</taxon>
        <taxon>Bacillati</taxon>
        <taxon>Actinomycetota</taxon>
        <taxon>Actinomycetes</taxon>
        <taxon>Bifidobacteriales</taxon>
        <taxon>Bifidobacteriaceae</taxon>
        <taxon>Aeriscardovia</taxon>
    </lineage>
</organism>
<evidence type="ECO:0000256" key="1">
    <source>
        <dbReference type="SAM" id="Phobius"/>
    </source>
</evidence>
<keyword evidence="3" id="KW-1185">Reference proteome</keyword>
<reference evidence="2 3" key="1">
    <citation type="journal article" date="2017" name="BMC Genomics">
        <title>Comparative genomic and phylogenomic analyses of the Bifidobacteriaceae family.</title>
        <authorList>
            <person name="Lugli G.A."/>
            <person name="Milani C."/>
            <person name="Turroni F."/>
            <person name="Duranti S."/>
            <person name="Mancabelli L."/>
            <person name="Mangifesta M."/>
            <person name="Ferrario C."/>
            <person name="Modesto M."/>
            <person name="Mattarelli P."/>
            <person name="Jiri K."/>
            <person name="van Sinderen D."/>
            <person name="Ventura M."/>
        </authorList>
    </citation>
    <scope>NUCLEOTIDE SEQUENCE [LARGE SCALE GENOMIC DNA]</scope>
    <source>
        <strain evidence="2 3">LMG 21773</strain>
    </source>
</reference>
<accession>A0A261F7Z8</accession>
<evidence type="ECO:0000313" key="3">
    <source>
        <dbReference type="Proteomes" id="UP000228976"/>
    </source>
</evidence>
<dbReference type="Proteomes" id="UP000228976">
    <property type="component" value="Unassembled WGS sequence"/>
</dbReference>
<dbReference type="RefSeq" id="WP_094690159.1">
    <property type="nucleotide sequence ID" value="NZ_JACBYZ010000001.1"/>
</dbReference>
<feature type="transmembrane region" description="Helical" evidence="1">
    <location>
        <begin position="264"/>
        <end position="287"/>
    </location>
</feature>
<feature type="transmembrane region" description="Helical" evidence="1">
    <location>
        <begin position="293"/>
        <end position="318"/>
    </location>
</feature>
<dbReference type="EMBL" id="MWWU01000003">
    <property type="protein sequence ID" value="OZG55271.1"/>
    <property type="molecule type" value="Genomic_DNA"/>
</dbReference>
<protein>
    <recommendedName>
        <fullName evidence="4">ABC transporter permease</fullName>
    </recommendedName>
</protein>
<keyword evidence="1" id="KW-0472">Membrane</keyword>
<feature type="transmembrane region" description="Helical" evidence="1">
    <location>
        <begin position="215"/>
        <end position="235"/>
    </location>
</feature>
<name>A0A261F7Z8_9BIFI</name>
<dbReference type="AlphaFoldDB" id="A0A261F7Z8"/>
<gene>
    <name evidence="2" type="ORF">AEAE_1068</name>
</gene>
<sequence>MHRKLTASLSAFIFSLILAFLAFSVSQAVTDIHNQSLGIRGEYTRLSIPQMDNPSLERKQQQEKALIALQQYLAQEKIIFISATAEGEGSPSIITYDPQSTTWAQKVKPSQTYAIEGSYSQQLWEKKQKNPYLPPSISTINGVITPDASLQGEPYQFIHGLDGKLPPVGQAVISTQDPEKIQHIQELLTQATLHPQPLPRMTWKNVLIMHKEIDFTLLASLLSIVVCVMALNGVLEELIPEFVIHTYSGGTAFSIACKYSRHQFPAVIISCGAGTAFFLLINCVLQFAHINQFLLGLLLLSGLVSSIIVELMLFLIVFSQLHVAFAATRNK</sequence>
<proteinExistence type="predicted"/>
<keyword evidence="1" id="KW-1133">Transmembrane helix</keyword>